<keyword evidence="2" id="KW-0810">Translation regulation</keyword>
<dbReference type="InterPro" id="IPR043519">
    <property type="entry name" value="NT_sf"/>
</dbReference>
<dbReference type="Pfam" id="PF02410">
    <property type="entry name" value="RsfS"/>
    <property type="match status" value="1"/>
</dbReference>
<dbReference type="AlphaFoldDB" id="A0A0S7WVI0"/>
<keyword evidence="2" id="KW-0963">Cytoplasm</keyword>
<dbReference type="HAMAP" id="MF_01477">
    <property type="entry name" value="Iojap_RsfS"/>
    <property type="match status" value="1"/>
</dbReference>
<comment type="function">
    <text evidence="2">Functions as a ribosomal silencing factor. Interacts with ribosomal protein uL14 (rplN), blocking formation of intersubunit bridge B8. Prevents association of the 30S and 50S ribosomal subunits and the formation of functional ribosomes, thus repressing translation.</text>
</comment>
<organism evidence="3 4">
    <name type="scientific">candidate division TA06 bacterium DG_24</name>
    <dbReference type="NCBI Taxonomy" id="1703770"/>
    <lineage>
        <taxon>Bacteria</taxon>
        <taxon>Bacteria division TA06</taxon>
    </lineage>
</organism>
<evidence type="ECO:0000256" key="1">
    <source>
        <dbReference type="ARBA" id="ARBA00010574"/>
    </source>
</evidence>
<evidence type="ECO:0000313" key="3">
    <source>
        <dbReference type="EMBL" id="KPJ54003.1"/>
    </source>
</evidence>
<evidence type="ECO:0000256" key="2">
    <source>
        <dbReference type="HAMAP-Rule" id="MF_01477"/>
    </source>
</evidence>
<dbReference type="STRING" id="1703770.AMJ39_02240"/>
<protein>
    <recommendedName>
        <fullName evidence="2">Ribosomal silencing factor RsfS</fullName>
    </recommendedName>
</protein>
<dbReference type="InterPro" id="IPR004394">
    <property type="entry name" value="Iojap/RsfS/C7orf30"/>
</dbReference>
<evidence type="ECO:0000313" key="4">
    <source>
        <dbReference type="Proteomes" id="UP000052008"/>
    </source>
</evidence>
<dbReference type="GO" id="GO:0043023">
    <property type="term" value="F:ribosomal large subunit binding"/>
    <property type="evidence" value="ECO:0007669"/>
    <property type="project" value="TreeGrafter"/>
</dbReference>
<sequence>MAFRRGICLGETPQEAARLAGTLALSKKAQDVVVLDLRKLSPLVDFFVIATGGSDIQVRAIADAIVDGLGERGVTAWHVEGYRYGRWVLLDYVDFVVHIFRSDARGFYALERLWGDAAREEIV</sequence>
<accession>A0A0S7WVI0</accession>
<dbReference type="SUPFAM" id="SSF81301">
    <property type="entry name" value="Nucleotidyltransferase"/>
    <property type="match status" value="1"/>
</dbReference>
<dbReference type="PANTHER" id="PTHR21043">
    <property type="entry name" value="IOJAP SUPERFAMILY ORTHOLOG"/>
    <property type="match status" value="1"/>
</dbReference>
<dbReference type="GO" id="GO:0042256">
    <property type="term" value="P:cytosolic ribosome assembly"/>
    <property type="evidence" value="ECO:0007669"/>
    <property type="project" value="UniProtKB-UniRule"/>
</dbReference>
<name>A0A0S7WVI0_UNCT6</name>
<dbReference type="PANTHER" id="PTHR21043:SF0">
    <property type="entry name" value="MITOCHONDRIAL ASSEMBLY OF RIBOSOMAL LARGE SUBUNIT PROTEIN 1"/>
    <property type="match status" value="1"/>
</dbReference>
<dbReference type="GO" id="GO:0005737">
    <property type="term" value="C:cytoplasm"/>
    <property type="evidence" value="ECO:0007669"/>
    <property type="project" value="UniProtKB-SubCell"/>
</dbReference>
<comment type="subunit">
    <text evidence="2">Interacts with ribosomal protein uL14 (rplN).</text>
</comment>
<proteinExistence type="inferred from homology"/>
<dbReference type="NCBIfam" id="TIGR00090">
    <property type="entry name" value="rsfS_iojap_ybeB"/>
    <property type="match status" value="1"/>
</dbReference>
<gene>
    <name evidence="2" type="primary">rsfS</name>
    <name evidence="3" type="ORF">AMJ39_02240</name>
</gene>
<comment type="caution">
    <text evidence="3">The sequence shown here is derived from an EMBL/GenBank/DDBJ whole genome shotgun (WGS) entry which is preliminary data.</text>
</comment>
<dbReference type="Proteomes" id="UP000052008">
    <property type="component" value="Unassembled WGS sequence"/>
</dbReference>
<dbReference type="EMBL" id="LIZS01000008">
    <property type="protein sequence ID" value="KPJ54003.1"/>
    <property type="molecule type" value="Genomic_DNA"/>
</dbReference>
<dbReference type="Gene3D" id="3.30.460.10">
    <property type="entry name" value="Beta Polymerase, domain 2"/>
    <property type="match status" value="1"/>
</dbReference>
<comment type="similarity">
    <text evidence="1 2">Belongs to the Iojap/RsfS family.</text>
</comment>
<comment type="subcellular location">
    <subcellularLocation>
        <location evidence="2">Cytoplasm</location>
    </subcellularLocation>
</comment>
<dbReference type="PATRIC" id="fig|1703770.3.peg.687"/>
<dbReference type="GO" id="GO:0090071">
    <property type="term" value="P:negative regulation of ribosome biogenesis"/>
    <property type="evidence" value="ECO:0007669"/>
    <property type="project" value="UniProtKB-UniRule"/>
</dbReference>
<reference evidence="3 4" key="1">
    <citation type="journal article" date="2015" name="Microbiome">
        <title>Genomic resolution of linkages in carbon, nitrogen, and sulfur cycling among widespread estuary sediment bacteria.</title>
        <authorList>
            <person name="Baker B.J."/>
            <person name="Lazar C.S."/>
            <person name="Teske A.P."/>
            <person name="Dick G.J."/>
        </authorList>
    </citation>
    <scope>NUCLEOTIDE SEQUENCE [LARGE SCALE GENOMIC DNA]</scope>
    <source>
        <strain evidence="3">DG_24</strain>
    </source>
</reference>
<keyword evidence="2" id="KW-0678">Repressor</keyword>
<dbReference type="GO" id="GO:0017148">
    <property type="term" value="P:negative regulation of translation"/>
    <property type="evidence" value="ECO:0007669"/>
    <property type="project" value="UniProtKB-UniRule"/>
</dbReference>